<gene>
    <name evidence="3" type="ORF">D2917_20795</name>
</gene>
<evidence type="ECO:0000259" key="2">
    <source>
        <dbReference type="Pfam" id="PF07883"/>
    </source>
</evidence>
<dbReference type="PANTHER" id="PTHR38599">
    <property type="entry name" value="CUPIN DOMAIN PROTEIN (AFU_ORTHOLOGUE AFUA_3G13620)"/>
    <property type="match status" value="1"/>
</dbReference>
<dbReference type="Pfam" id="PF07883">
    <property type="entry name" value="Cupin_2"/>
    <property type="match status" value="1"/>
</dbReference>
<reference evidence="3 4" key="1">
    <citation type="submission" date="2018-09" db="EMBL/GenBank/DDBJ databases">
        <title>Complete genome sequence of Cupriavidus oxalaticus T2, a bacterium capable of phenol tolerance and degradation.</title>
        <authorList>
            <person name="Yan J."/>
        </authorList>
    </citation>
    <scope>NUCLEOTIDE SEQUENCE [LARGE SCALE GENOMIC DNA]</scope>
    <source>
        <strain evidence="3 4">T2</strain>
    </source>
</reference>
<feature type="signal peptide" evidence="1">
    <location>
        <begin position="1"/>
        <end position="25"/>
    </location>
</feature>
<dbReference type="RefSeq" id="WP_151071829.1">
    <property type="nucleotide sequence ID" value="NZ_CP032519.1"/>
</dbReference>
<sequence length="142" mass="15083">MKPKHHLLLSLMAATTMAFCGAAAAHGTGETVKENFARPITNIPGKSLIAVEVLYPPGAASAPHFHAKSAFIYAYVVTGSIASKVDNGPERIYKAGESFHEEPGSHHAVSRNASKSKPAKLLAVFVVDSDDKELTTLERSAK</sequence>
<evidence type="ECO:0000313" key="3">
    <source>
        <dbReference type="EMBL" id="QEZ46651.1"/>
    </source>
</evidence>
<dbReference type="InterPro" id="IPR011051">
    <property type="entry name" value="RmlC_Cupin_sf"/>
</dbReference>
<feature type="domain" description="Cupin type-2" evidence="2">
    <location>
        <begin position="52"/>
        <end position="125"/>
    </location>
</feature>
<proteinExistence type="predicted"/>
<dbReference type="AlphaFoldDB" id="A0A5P3VN41"/>
<dbReference type="InterPro" id="IPR014710">
    <property type="entry name" value="RmlC-like_jellyroll"/>
</dbReference>
<feature type="chain" id="PRO_5024802395" evidence="1">
    <location>
        <begin position="26"/>
        <end position="142"/>
    </location>
</feature>
<evidence type="ECO:0000256" key="1">
    <source>
        <dbReference type="SAM" id="SignalP"/>
    </source>
</evidence>
<dbReference type="Proteomes" id="UP000325743">
    <property type="component" value="Chromosome 2"/>
</dbReference>
<keyword evidence="1" id="KW-0732">Signal</keyword>
<protein>
    <submittedName>
        <fullName evidence="3">Cupin domain-containing protein</fullName>
    </submittedName>
</protein>
<name>A0A5P3VN41_9BURK</name>
<dbReference type="CDD" id="cd02234">
    <property type="entry name" value="cupin_BLR7677-like"/>
    <property type="match status" value="1"/>
</dbReference>
<dbReference type="PANTHER" id="PTHR38599:SF1">
    <property type="entry name" value="CUPIN DOMAIN PROTEIN (AFU_ORTHOLOGUE AFUA_3G13620)"/>
    <property type="match status" value="1"/>
</dbReference>
<dbReference type="InterPro" id="IPR013096">
    <property type="entry name" value="Cupin_2"/>
</dbReference>
<accession>A0A5P3VN41</accession>
<dbReference type="SUPFAM" id="SSF51182">
    <property type="entry name" value="RmlC-like cupins"/>
    <property type="match status" value="1"/>
</dbReference>
<dbReference type="EMBL" id="CP032519">
    <property type="protein sequence ID" value="QEZ46651.1"/>
    <property type="molecule type" value="Genomic_DNA"/>
</dbReference>
<organism evidence="3 4">
    <name type="scientific">Cupriavidus oxalaticus</name>
    <dbReference type="NCBI Taxonomy" id="96344"/>
    <lineage>
        <taxon>Bacteria</taxon>
        <taxon>Pseudomonadati</taxon>
        <taxon>Pseudomonadota</taxon>
        <taxon>Betaproteobacteria</taxon>
        <taxon>Burkholderiales</taxon>
        <taxon>Burkholderiaceae</taxon>
        <taxon>Cupriavidus</taxon>
    </lineage>
</organism>
<evidence type="ECO:0000313" key="4">
    <source>
        <dbReference type="Proteomes" id="UP000325743"/>
    </source>
</evidence>
<dbReference type="Gene3D" id="2.60.120.10">
    <property type="entry name" value="Jelly Rolls"/>
    <property type="match status" value="1"/>
</dbReference>